<dbReference type="Gene3D" id="3.40.50.1820">
    <property type="entry name" value="alpha/beta hydrolase"/>
    <property type="match status" value="1"/>
</dbReference>
<dbReference type="OrthoDB" id="5513277at2"/>
<gene>
    <name evidence="1" type="ORF">DF222_07525</name>
</gene>
<reference evidence="2" key="1">
    <citation type="submission" date="2018-04" db="EMBL/GenBank/DDBJ databases">
        <authorList>
            <person name="Liu S."/>
            <person name="Wang Z."/>
            <person name="Li J."/>
        </authorList>
    </citation>
    <scope>NUCLEOTIDE SEQUENCE [LARGE SCALE GENOMIC DNA]</scope>
    <source>
        <strain evidence="2">2189</strain>
    </source>
</reference>
<proteinExistence type="predicted"/>
<keyword evidence="2" id="KW-1185">Reference proteome</keyword>
<dbReference type="Proteomes" id="UP000244989">
    <property type="component" value="Unassembled WGS sequence"/>
</dbReference>
<comment type="caution">
    <text evidence="1">The sequence shown here is derived from an EMBL/GenBank/DDBJ whole genome shotgun (WGS) entry which is preliminary data.</text>
</comment>
<dbReference type="RefSeq" id="WP_108432275.1">
    <property type="nucleotide sequence ID" value="NZ_CP026947.1"/>
</dbReference>
<dbReference type="KEGG" id="cyz:C3B44_10235"/>
<dbReference type="InterPro" id="IPR029058">
    <property type="entry name" value="AB_hydrolase_fold"/>
</dbReference>
<organism evidence="1 2">
    <name type="scientific">Corynebacterium yudongzhengii</name>
    <dbReference type="NCBI Taxonomy" id="2080740"/>
    <lineage>
        <taxon>Bacteria</taxon>
        <taxon>Bacillati</taxon>
        <taxon>Actinomycetota</taxon>
        <taxon>Actinomycetes</taxon>
        <taxon>Mycobacteriales</taxon>
        <taxon>Corynebacteriaceae</taxon>
        <taxon>Corynebacterium</taxon>
    </lineage>
</organism>
<dbReference type="AlphaFoldDB" id="A0A2U1T655"/>
<evidence type="ECO:0000313" key="2">
    <source>
        <dbReference type="Proteomes" id="UP000244989"/>
    </source>
</evidence>
<dbReference type="GO" id="GO:0016787">
    <property type="term" value="F:hydrolase activity"/>
    <property type="evidence" value="ECO:0007669"/>
    <property type="project" value="UniProtKB-KW"/>
</dbReference>
<dbReference type="SUPFAM" id="SSF53474">
    <property type="entry name" value="alpha/beta-Hydrolases"/>
    <property type="match status" value="1"/>
</dbReference>
<keyword evidence="1" id="KW-0378">Hydrolase</keyword>
<accession>A0A2U1T655</accession>
<name>A0A2U1T655_9CORY</name>
<dbReference type="EMBL" id="QEEZ01000013">
    <property type="protein sequence ID" value="PWC01368.1"/>
    <property type="molecule type" value="Genomic_DNA"/>
</dbReference>
<evidence type="ECO:0000313" key="1">
    <source>
        <dbReference type="EMBL" id="PWC01368.1"/>
    </source>
</evidence>
<protein>
    <submittedName>
        <fullName evidence="1">Alpha/beta hydrolase</fullName>
    </submittedName>
</protein>
<sequence length="198" mass="21677">MEDKHPDSEGPDQTAGSRTVILLGAPGDLPDEWSGVINALPAEISARPVANTGQPLELIEETLDKHELRNVDIVAYSGGAIVAGLFAARQPQRVGRLILVDPVVGLDERSIRAARTIFRFIPNFMFKRKGTTKKQTIEQMERASMELSKVQAKIITFGNSAQARKATEFFGAASAGNAVDYREEPEQFVALIQQGLRF</sequence>